<feature type="transmembrane region" description="Helical" evidence="8">
    <location>
        <begin position="272"/>
        <end position="293"/>
    </location>
</feature>
<dbReference type="GO" id="GO:0008137">
    <property type="term" value="F:NADH dehydrogenase (ubiquinone) activity"/>
    <property type="evidence" value="ECO:0007669"/>
    <property type="project" value="UniProtKB-EC"/>
</dbReference>
<evidence type="ECO:0000259" key="10">
    <source>
        <dbReference type="Pfam" id="PF00662"/>
    </source>
</evidence>
<dbReference type="GO" id="GO:0003954">
    <property type="term" value="F:NADH dehydrogenase activity"/>
    <property type="evidence" value="ECO:0007669"/>
    <property type="project" value="TreeGrafter"/>
</dbReference>
<feature type="transmembrane region" description="Helical" evidence="8">
    <location>
        <begin position="30"/>
        <end position="47"/>
    </location>
</feature>
<dbReference type="InterPro" id="IPR018393">
    <property type="entry name" value="NADHpl_OxRdtase_5_subgr"/>
</dbReference>
<comment type="catalytic activity">
    <reaction evidence="8">
        <text>a ubiquinone + NADH + 5 H(+)(in) = a ubiquinol + NAD(+) + 4 H(+)(out)</text>
        <dbReference type="Rhea" id="RHEA:29091"/>
        <dbReference type="Rhea" id="RHEA-COMP:9565"/>
        <dbReference type="Rhea" id="RHEA-COMP:9566"/>
        <dbReference type="ChEBI" id="CHEBI:15378"/>
        <dbReference type="ChEBI" id="CHEBI:16389"/>
        <dbReference type="ChEBI" id="CHEBI:17976"/>
        <dbReference type="ChEBI" id="CHEBI:57540"/>
        <dbReference type="ChEBI" id="CHEBI:57945"/>
        <dbReference type="EC" id="7.1.1.2"/>
    </reaction>
</comment>
<evidence type="ECO:0000313" key="11">
    <source>
        <dbReference type="EMBL" id="AGS44230.1"/>
    </source>
</evidence>
<evidence type="ECO:0000259" key="9">
    <source>
        <dbReference type="Pfam" id="PF00361"/>
    </source>
</evidence>
<feature type="transmembrane region" description="Helical" evidence="8">
    <location>
        <begin position="505"/>
        <end position="525"/>
    </location>
</feature>
<dbReference type="InterPro" id="IPR003945">
    <property type="entry name" value="NU5C-like"/>
</dbReference>
<dbReference type="GO" id="GO:0016020">
    <property type="term" value="C:membrane"/>
    <property type="evidence" value="ECO:0007669"/>
    <property type="project" value="UniProtKB-SubCell"/>
</dbReference>
<dbReference type="InterPro" id="IPR001750">
    <property type="entry name" value="ND/Mrp_TM"/>
</dbReference>
<proteinExistence type="inferred from homology"/>
<dbReference type="GO" id="GO:0042773">
    <property type="term" value="P:ATP synthesis coupled electron transport"/>
    <property type="evidence" value="ECO:0007669"/>
    <property type="project" value="InterPro"/>
</dbReference>
<comment type="subcellular location">
    <subcellularLocation>
        <location evidence="2">Membrane</location>
        <topology evidence="2">Multi-pass membrane protein</topology>
    </subcellularLocation>
</comment>
<feature type="domain" description="NADH:quinone oxidoreductase/Mrp antiporter transmembrane" evidence="9">
    <location>
        <begin position="131"/>
        <end position="413"/>
    </location>
</feature>
<keyword evidence="8" id="KW-0813">Transport</keyword>
<evidence type="ECO:0000256" key="3">
    <source>
        <dbReference type="ARBA" id="ARBA00022660"/>
    </source>
</evidence>
<keyword evidence="8 11" id="KW-0496">Mitochondrion</keyword>
<dbReference type="EC" id="7.1.1.2" evidence="8"/>
<name>S5TN96_9ASCO</name>
<keyword evidence="3" id="KW-0679">Respiratory chain</keyword>
<evidence type="ECO:0000256" key="1">
    <source>
        <dbReference type="ARBA" id="ARBA00003257"/>
    </source>
</evidence>
<accession>S5TN96</accession>
<feature type="transmembrane region" description="Helical" evidence="8">
    <location>
        <begin position="452"/>
        <end position="472"/>
    </location>
</feature>
<feature type="transmembrane region" description="Helical" evidence="8">
    <location>
        <begin position="409"/>
        <end position="431"/>
    </location>
</feature>
<sequence>MILFVFLPFINVIISGLFGRYIGVNNTKKINIINLIILLIILIYYYIDILKTNNNYVINIMELINIEYLNIDYALNLDLLSITMLIPIIVISLIVNLFSWGYMIDDPHNQRFNTYLALFTLFMIVLVLGDNYLILFIGWEYIGIASFLLIGFWYNNIDNIKSSLNALFINKIGDVFFIIALIYLIYIYKSLNYSLIFSLVSYINIDINTIIILCLVIAASAKSAQFGLHNWLIWAMAGPTPVSVLLHAATLVIAGVYLLMRSSPILENCPNILLLNLWLGGLTTLIAGLIAINTNDIKRIIALSTMSQLGIMFISIGLSCYNLTLFHVLCHSIYKALLFICAGTIIHSLANELQDIRYIGGLLLYMPITYICLLIGSLSLMGFPSLTGYYSKDIIIESSIGIYTISGLIIYWLVVLSSFLTNIYILKLIYYSFINIPQLNKYIYNNINELHWLNILCMIILTLGSLFLGYILNDIYLGQGNNILGLFINPNNLSLIDTHFAINNYFKWIPLINIFISIFIIIFIYEFNYKFIYIFNNKYLFNFYTLFNTRFLFDQILNNIIIRNIIKLSSLLYYTLDKGILILLGPSGLNNLFNKLSLNIIHFNFFKYTNNFGLIFNNYLIYITSSLLLLILLIYA</sequence>
<dbReference type="RefSeq" id="YP_008474959.1">
    <property type="nucleotide sequence ID" value="NC_022159.1"/>
</dbReference>
<evidence type="ECO:0000256" key="4">
    <source>
        <dbReference type="ARBA" id="ARBA00022692"/>
    </source>
</evidence>
<dbReference type="PANTHER" id="PTHR42829:SF2">
    <property type="entry name" value="NADH-UBIQUINONE OXIDOREDUCTASE CHAIN 5"/>
    <property type="match status" value="1"/>
</dbReference>
<dbReference type="PRINTS" id="PR01434">
    <property type="entry name" value="NADHDHGNASE5"/>
</dbReference>
<feature type="transmembrane region" description="Helical" evidence="8">
    <location>
        <begin position="300"/>
        <end position="326"/>
    </location>
</feature>
<gene>
    <name evidence="11" type="primary">nad5</name>
</gene>
<evidence type="ECO:0000256" key="5">
    <source>
        <dbReference type="ARBA" id="ARBA00022989"/>
    </source>
</evidence>
<feature type="transmembrane region" description="Helical" evidence="8">
    <location>
        <begin position="166"/>
        <end position="188"/>
    </location>
</feature>
<keyword evidence="3" id="KW-0249">Electron transport</keyword>
<dbReference type="AlphaFoldDB" id="S5TN96"/>
<dbReference type="PANTHER" id="PTHR42829">
    <property type="entry name" value="NADH-UBIQUINONE OXIDOREDUCTASE CHAIN 5"/>
    <property type="match status" value="1"/>
</dbReference>
<keyword evidence="4 8" id="KW-0812">Transmembrane</keyword>
<dbReference type="Pfam" id="PF00361">
    <property type="entry name" value="Proton_antipo_M"/>
    <property type="match status" value="1"/>
</dbReference>
<feature type="domain" description="NADH-Ubiquinone oxidoreductase (complex I) chain 5 N-terminal" evidence="10">
    <location>
        <begin position="64"/>
        <end position="112"/>
    </location>
</feature>
<protein>
    <recommendedName>
        <fullName evidence="8">NADH-ubiquinone oxidoreductase chain 5</fullName>
        <ecNumber evidence="8">7.1.1.2</ecNumber>
    </recommendedName>
</protein>
<feature type="transmembrane region" description="Helical" evidence="8">
    <location>
        <begin position="194"/>
        <end position="219"/>
    </location>
</feature>
<evidence type="ECO:0000256" key="7">
    <source>
        <dbReference type="ARBA" id="ARBA00023136"/>
    </source>
</evidence>
<feature type="transmembrane region" description="Helical" evidence="8">
    <location>
        <begin position="231"/>
        <end position="260"/>
    </location>
</feature>
<reference evidence="11" key="1">
    <citation type="submission" date="2013-04" db="EMBL/GenBank/DDBJ databases">
        <authorList>
            <person name="Hegedusova E."/>
            <person name="Brejova B."/>
            <person name="Nosek J."/>
        </authorList>
    </citation>
    <scope>NUCLEOTIDE SEQUENCE</scope>
    <source>
        <strain evidence="11">CBS 252</strain>
    </source>
</reference>
<feature type="transmembrane region" description="Helical" evidence="8">
    <location>
        <begin position="112"/>
        <end position="128"/>
    </location>
</feature>
<feature type="transmembrane region" description="Helical" evidence="8">
    <location>
        <begin position="362"/>
        <end position="383"/>
    </location>
</feature>
<dbReference type="NCBIfam" id="TIGR01974">
    <property type="entry name" value="NDH_I_L"/>
    <property type="match status" value="1"/>
</dbReference>
<feature type="transmembrane region" description="Helical" evidence="8">
    <location>
        <begin position="79"/>
        <end position="100"/>
    </location>
</feature>
<keyword evidence="8" id="KW-0520">NAD</keyword>
<evidence type="ECO:0000256" key="6">
    <source>
        <dbReference type="ARBA" id="ARBA00023075"/>
    </source>
</evidence>
<evidence type="ECO:0000256" key="8">
    <source>
        <dbReference type="RuleBase" id="RU003404"/>
    </source>
</evidence>
<organism evidence="11">
    <name type="scientific">Barnettozyma californica</name>
    <dbReference type="NCBI Taxonomy" id="36038"/>
    <lineage>
        <taxon>Eukaryota</taxon>
        <taxon>Fungi</taxon>
        <taxon>Dikarya</taxon>
        <taxon>Ascomycota</taxon>
        <taxon>Saccharomycotina</taxon>
        <taxon>Saccharomycetes</taxon>
        <taxon>Phaffomycetales</taxon>
        <taxon>Phaffomycetaceae</taxon>
        <taxon>Barnettozyma</taxon>
    </lineage>
</organism>
<evidence type="ECO:0000256" key="2">
    <source>
        <dbReference type="ARBA" id="ARBA00004141"/>
    </source>
</evidence>
<keyword evidence="5 8" id="KW-1133">Transmembrane helix</keyword>
<dbReference type="GO" id="GO:0015990">
    <property type="term" value="P:electron transport coupled proton transport"/>
    <property type="evidence" value="ECO:0007669"/>
    <property type="project" value="TreeGrafter"/>
</dbReference>
<comment type="function">
    <text evidence="8">Core subunit of the mitochondrial membrane respiratory chain NADH dehydrogenase (Complex I) which catalyzes electron transfer from NADH through the respiratory chain, using ubiquinone as an electron acceptor. Essential for the catalytic activity and assembly of complex I.</text>
</comment>
<geneLocation type="mitochondrion" evidence="11"/>
<dbReference type="EMBL" id="KC993183">
    <property type="protein sequence ID" value="AGS44230.1"/>
    <property type="molecule type" value="Genomic_DNA"/>
</dbReference>
<feature type="transmembrane region" description="Helical" evidence="8">
    <location>
        <begin position="571"/>
        <end position="593"/>
    </location>
</feature>
<dbReference type="Pfam" id="PF00662">
    <property type="entry name" value="Proton_antipo_N"/>
    <property type="match status" value="1"/>
</dbReference>
<keyword evidence="7 8" id="KW-0472">Membrane</keyword>
<feature type="transmembrane region" description="Helical" evidence="8">
    <location>
        <begin position="6"/>
        <end position="23"/>
    </location>
</feature>
<comment type="similarity">
    <text evidence="8">Belongs to the complex I subunit 5 family.</text>
</comment>
<dbReference type="InterPro" id="IPR001516">
    <property type="entry name" value="Proton_antipo_N"/>
</dbReference>
<comment type="function">
    <text evidence="1">Core subunit of the mitochondrial membrane respiratory chain NADH dehydrogenase (Complex I) that is believed to belong to the minimal assembly required for catalysis. Complex I functions in the transfer of electrons from NADH to the respiratory chain. The immediate electron acceptor for the enzyme is believed to be ubiquinone.</text>
</comment>
<feature type="transmembrane region" description="Helical" evidence="8">
    <location>
        <begin position="613"/>
        <end position="635"/>
    </location>
</feature>
<dbReference type="GeneID" id="16694638"/>
<keyword evidence="6 8" id="KW-0830">Ubiquinone</keyword>